<organism evidence="4 5">
    <name type="scientific">Proteobacteria bacterium 228</name>
    <dbReference type="NCBI Taxonomy" id="2083153"/>
    <lineage>
        <taxon>Bacteria</taxon>
        <taxon>Pseudomonadati</taxon>
        <taxon>Pseudomonadota</taxon>
    </lineage>
</organism>
<dbReference type="SMART" id="SM00086">
    <property type="entry name" value="PAC"/>
    <property type="match status" value="1"/>
</dbReference>
<evidence type="ECO:0000256" key="1">
    <source>
        <dbReference type="SAM" id="Coils"/>
    </source>
</evidence>
<dbReference type="InterPro" id="IPR021796">
    <property type="entry name" value="Tll0287-like_dom"/>
</dbReference>
<keyword evidence="2" id="KW-1133">Transmembrane helix</keyword>
<sequence length="736" mass="83337">MLLAIGNHAVTTKESGAPSASHFSSTWFSAFIVVLIVASLSISWWSYEQNRNHLEQEAIQQADEYLQLMMQIRAFYSREIVPKAKDAGMRVGHDYAFHNDMLPLPTSFTMDFARNLMAENTGLRIRLFSELPFPWNKSGGPQDTFENDALRALHSNSFEPFYQFDDKNDQLTLRYARADILSPSCVACHNSYPGTPKRDWKAGDVRGVMSVTRNISTGTGPSFFWSLTFVQTLFSVLALGLLWYSMSRLHKSLRHAEALNDKTLDVNKRLQSEIQQRSEAEQELRLTAAKNQAIVYSVADSLMLVDQQWRIQQSNPAGCQLLRSNWEQLRQQPLTQYFNALNTPPDHWLPTGNVPKELQGLRPDGSSFPVMLQINKVANSQPALYVVVIRDISEQKTLEMTLAEARDQALASSQIKSEFLRKMEQLNSELELRVNERTQALQDANLQLQSTAAALEEERRSQQQLIQHWQQAQAQLLQQEKLVALGQVTSGVISEIHAPLAFALYQLQQLQSNGQQTMQKLDNIYQRISVEQPDSPLLPELSQVCNTEMDMLDQHLTTTLAGLNQVEKTVKELQHLAEAEQGGHIPMEVNSLITSVLEVLRTEISERILIQQDFAELPPYQGNVLQLSQLMIHLLIQAEESLQGNGRLRIRTRQEEEDIQIELEDAEGDATSQWQSMTADSGSNPIRSLMINELVQQLQAQLVFGVFGPQQTGFSLRLRLPLQPRPPQNETSAPEQ</sequence>
<dbReference type="InterPro" id="IPR001610">
    <property type="entry name" value="PAC"/>
</dbReference>
<dbReference type="AlphaFoldDB" id="A0A2S5KSX8"/>
<dbReference type="InterPro" id="IPR035965">
    <property type="entry name" value="PAS-like_dom_sf"/>
</dbReference>
<reference evidence="4 5" key="1">
    <citation type="submission" date="2018-02" db="EMBL/GenBank/DDBJ databases">
        <title>novel marine gammaproteobacteria from coastal saline agro ecosystem.</title>
        <authorList>
            <person name="Krishnan R."/>
            <person name="Ramesh Kumar N."/>
        </authorList>
    </citation>
    <scope>NUCLEOTIDE SEQUENCE [LARGE SCALE GENOMIC DNA]</scope>
    <source>
        <strain evidence="4 5">228</strain>
    </source>
</reference>
<dbReference type="InterPro" id="IPR000014">
    <property type="entry name" value="PAS"/>
</dbReference>
<dbReference type="CDD" id="cd00130">
    <property type="entry name" value="PAS"/>
    <property type="match status" value="1"/>
</dbReference>
<keyword evidence="2" id="KW-0472">Membrane</keyword>
<dbReference type="EMBL" id="PRLP01000028">
    <property type="protein sequence ID" value="PPC77639.1"/>
    <property type="molecule type" value="Genomic_DNA"/>
</dbReference>
<dbReference type="PROSITE" id="PS50113">
    <property type="entry name" value="PAC"/>
    <property type="match status" value="1"/>
</dbReference>
<feature type="transmembrane region" description="Helical" evidence="2">
    <location>
        <begin position="27"/>
        <end position="47"/>
    </location>
</feature>
<dbReference type="Gene3D" id="3.30.450.20">
    <property type="entry name" value="PAS domain"/>
    <property type="match status" value="1"/>
</dbReference>
<dbReference type="InterPro" id="IPR000700">
    <property type="entry name" value="PAS-assoc_C"/>
</dbReference>
<dbReference type="Gene3D" id="3.30.565.10">
    <property type="entry name" value="Histidine kinase-like ATPase, C-terminal domain"/>
    <property type="match status" value="1"/>
</dbReference>
<dbReference type="Proteomes" id="UP000238196">
    <property type="component" value="Unassembled WGS sequence"/>
</dbReference>
<gene>
    <name evidence="4" type="ORF">C4K68_09155</name>
</gene>
<keyword evidence="2" id="KW-0812">Transmembrane</keyword>
<proteinExistence type="predicted"/>
<name>A0A2S5KSX8_9PROT</name>
<dbReference type="Gene3D" id="1.10.287.130">
    <property type="match status" value="1"/>
</dbReference>
<dbReference type="NCBIfam" id="TIGR00229">
    <property type="entry name" value="sensory_box"/>
    <property type="match status" value="1"/>
</dbReference>
<keyword evidence="1" id="KW-0175">Coiled coil</keyword>
<accession>A0A2S5KSX8</accession>
<dbReference type="SUPFAM" id="SSF55785">
    <property type="entry name" value="PYP-like sensor domain (PAS domain)"/>
    <property type="match status" value="1"/>
</dbReference>
<dbReference type="SUPFAM" id="SSF55874">
    <property type="entry name" value="ATPase domain of HSP90 chaperone/DNA topoisomerase II/histidine kinase"/>
    <property type="match status" value="1"/>
</dbReference>
<feature type="transmembrane region" description="Helical" evidence="2">
    <location>
        <begin position="223"/>
        <end position="244"/>
    </location>
</feature>
<dbReference type="InterPro" id="IPR036890">
    <property type="entry name" value="HATPase_C_sf"/>
</dbReference>
<evidence type="ECO:0000313" key="4">
    <source>
        <dbReference type="EMBL" id="PPC77639.1"/>
    </source>
</evidence>
<feature type="domain" description="PAC" evidence="3">
    <location>
        <begin position="354"/>
        <end position="404"/>
    </location>
</feature>
<evidence type="ECO:0000259" key="3">
    <source>
        <dbReference type="PROSITE" id="PS50113"/>
    </source>
</evidence>
<protein>
    <recommendedName>
        <fullName evidence="3">PAC domain-containing protein</fullName>
    </recommendedName>
</protein>
<dbReference type="Pfam" id="PF13426">
    <property type="entry name" value="PAS_9"/>
    <property type="match status" value="1"/>
</dbReference>
<feature type="coiled-coil region" evidence="1">
    <location>
        <begin position="420"/>
        <end position="472"/>
    </location>
</feature>
<dbReference type="Pfam" id="PF11845">
    <property type="entry name" value="Tll0287-like"/>
    <property type="match status" value="1"/>
</dbReference>
<evidence type="ECO:0000256" key="2">
    <source>
        <dbReference type="SAM" id="Phobius"/>
    </source>
</evidence>
<evidence type="ECO:0000313" key="5">
    <source>
        <dbReference type="Proteomes" id="UP000238196"/>
    </source>
</evidence>
<comment type="caution">
    <text evidence="4">The sequence shown here is derived from an EMBL/GenBank/DDBJ whole genome shotgun (WGS) entry which is preliminary data.</text>
</comment>